<evidence type="ECO:0000313" key="1">
    <source>
        <dbReference type="EMBL" id="AAS93848.1"/>
    </source>
</evidence>
<sequence>MKMKEWKELNESAFSETELKDIKEKLTADYDIRKEFEGNSGKELGLSKLKEIDKNLKKLDSLCAMCKNCSISIVKTFTNQPIIDLFEKQEALTIYCNSYGSPVNDPQELRFCTDFVEMENYKDRFFNGTFKFKRKTNENPF</sequence>
<reference evidence="1" key="1">
    <citation type="submission" date="2004-03" db="EMBL/GenBank/DDBJ databases">
        <title>Sequencing and characterization of Helicobacter pylori plasmid, pAL202.</title>
        <authorList>
            <person name="Rickets I.Y."/>
            <person name="Knesek J.E."/>
            <person name="McIntire S.A."/>
        </authorList>
    </citation>
    <scope>NUCLEOTIDE SEQUENCE</scope>
    <source>
        <strain evidence="1">AL202</strain>
        <plasmid evidence="1">pAL202</plasmid>
    </source>
</reference>
<dbReference type="EMBL" id="AY584531">
    <property type="protein sequence ID" value="AAS93848.1"/>
    <property type="molecule type" value="Genomic_DNA"/>
</dbReference>
<geneLocation type="plasmid" evidence="1">
    <name>pAL202</name>
</geneLocation>
<organism evidence="1">
    <name type="scientific">Helicobacter pylori</name>
    <name type="common">Campylobacter pylori</name>
    <dbReference type="NCBI Taxonomy" id="210"/>
    <lineage>
        <taxon>Bacteria</taxon>
        <taxon>Pseudomonadati</taxon>
        <taxon>Campylobacterota</taxon>
        <taxon>Epsilonproteobacteria</taxon>
        <taxon>Campylobacterales</taxon>
        <taxon>Helicobacteraceae</taxon>
        <taxon>Helicobacter</taxon>
    </lineage>
</organism>
<protein>
    <submittedName>
        <fullName evidence="1">ORF14</fullName>
    </submittedName>
</protein>
<dbReference type="AlphaFoldDB" id="Q6PRE2"/>
<accession>Q6PRE2</accession>
<proteinExistence type="predicted"/>
<name>Q6PRE2_HELPX</name>
<keyword evidence="1" id="KW-0614">Plasmid</keyword>